<keyword evidence="3" id="KW-1185">Reference proteome</keyword>
<feature type="compositionally biased region" description="Low complexity" evidence="1">
    <location>
        <begin position="57"/>
        <end position="72"/>
    </location>
</feature>
<dbReference type="Proteomes" id="UP000774617">
    <property type="component" value="Unassembled WGS sequence"/>
</dbReference>
<name>A0ABQ8G7K4_9PEZI</name>
<evidence type="ECO:0000313" key="3">
    <source>
        <dbReference type="Proteomes" id="UP000774617"/>
    </source>
</evidence>
<reference evidence="2 3" key="1">
    <citation type="journal article" date="2021" name="Nat. Commun.">
        <title>Genetic determinants of endophytism in the Arabidopsis root mycobiome.</title>
        <authorList>
            <person name="Mesny F."/>
            <person name="Miyauchi S."/>
            <person name="Thiergart T."/>
            <person name="Pickel B."/>
            <person name="Atanasova L."/>
            <person name="Karlsson M."/>
            <person name="Huettel B."/>
            <person name="Barry K.W."/>
            <person name="Haridas S."/>
            <person name="Chen C."/>
            <person name="Bauer D."/>
            <person name="Andreopoulos W."/>
            <person name="Pangilinan J."/>
            <person name="LaButti K."/>
            <person name="Riley R."/>
            <person name="Lipzen A."/>
            <person name="Clum A."/>
            <person name="Drula E."/>
            <person name="Henrissat B."/>
            <person name="Kohler A."/>
            <person name="Grigoriev I.V."/>
            <person name="Martin F.M."/>
            <person name="Hacquard S."/>
        </authorList>
    </citation>
    <scope>NUCLEOTIDE SEQUENCE [LARGE SCALE GENOMIC DNA]</scope>
    <source>
        <strain evidence="2 3">MPI-SDFR-AT-0080</strain>
    </source>
</reference>
<feature type="compositionally biased region" description="Pro residues" evidence="1">
    <location>
        <begin position="16"/>
        <end position="26"/>
    </location>
</feature>
<sequence length="223" mass="23800">MTQSGNCPSLSLTSPSPSPSPSPHPLHPGILSSPHTRAPHDARADSPTPSHRPPPRSSSTHTAQGTSAASRPNRSRHPSPRGGTSTAHSTNRPPATLDTDAPSHQPHLTPHARTPAAPEKQKKGKKTRRLTAMPPARSPVVLRDIVLAPAPRARLVAPPLRRRAAPMMPGRGVAAVQAQPRERRLHEELLLDGFAAAAREGEAQQRFAQHFWAGGRDRVGQGL</sequence>
<gene>
    <name evidence="2" type="ORF">B0J12DRAFT_138707</name>
</gene>
<organism evidence="2 3">
    <name type="scientific">Macrophomina phaseolina</name>
    <dbReference type="NCBI Taxonomy" id="35725"/>
    <lineage>
        <taxon>Eukaryota</taxon>
        <taxon>Fungi</taxon>
        <taxon>Dikarya</taxon>
        <taxon>Ascomycota</taxon>
        <taxon>Pezizomycotina</taxon>
        <taxon>Dothideomycetes</taxon>
        <taxon>Dothideomycetes incertae sedis</taxon>
        <taxon>Botryosphaeriales</taxon>
        <taxon>Botryosphaeriaceae</taxon>
        <taxon>Macrophomina</taxon>
    </lineage>
</organism>
<proteinExistence type="predicted"/>
<comment type="caution">
    <text evidence="2">The sequence shown here is derived from an EMBL/GenBank/DDBJ whole genome shotgun (WGS) entry which is preliminary data.</text>
</comment>
<evidence type="ECO:0000313" key="2">
    <source>
        <dbReference type="EMBL" id="KAH7046768.1"/>
    </source>
</evidence>
<protein>
    <submittedName>
        <fullName evidence="2">Uncharacterized protein</fullName>
    </submittedName>
</protein>
<feature type="region of interest" description="Disordered" evidence="1">
    <location>
        <begin position="1"/>
        <end position="131"/>
    </location>
</feature>
<accession>A0ABQ8G7K4</accession>
<feature type="compositionally biased region" description="Polar residues" evidence="1">
    <location>
        <begin position="82"/>
        <end position="93"/>
    </location>
</feature>
<dbReference type="EMBL" id="JAGTJR010000017">
    <property type="protein sequence ID" value="KAH7046768.1"/>
    <property type="molecule type" value="Genomic_DNA"/>
</dbReference>
<evidence type="ECO:0000256" key="1">
    <source>
        <dbReference type="SAM" id="MobiDB-lite"/>
    </source>
</evidence>